<feature type="compositionally biased region" description="Basic and acidic residues" evidence="2">
    <location>
        <begin position="766"/>
        <end position="790"/>
    </location>
</feature>
<feature type="compositionally biased region" description="Basic and acidic residues" evidence="2">
    <location>
        <begin position="699"/>
        <end position="725"/>
    </location>
</feature>
<protein>
    <submittedName>
        <fullName evidence="4">Uncharacterized protein</fullName>
    </submittedName>
</protein>
<dbReference type="OrthoDB" id="3789140at2759"/>
<comment type="caution">
    <text evidence="4">The sequence shown here is derived from an EMBL/GenBank/DDBJ whole genome shotgun (WGS) entry which is preliminary data.</text>
</comment>
<accession>A0A9W8Y7T8</accession>
<name>A0A9W8Y7T8_9PLEO</name>
<keyword evidence="1" id="KW-0175">Coiled coil</keyword>
<feature type="coiled-coil region" evidence="1">
    <location>
        <begin position="536"/>
        <end position="598"/>
    </location>
</feature>
<keyword evidence="3" id="KW-1133">Transmembrane helix</keyword>
<keyword evidence="3" id="KW-0812">Transmembrane</keyword>
<organism evidence="4 5">
    <name type="scientific">Neocucurbitaria cava</name>
    <dbReference type="NCBI Taxonomy" id="798079"/>
    <lineage>
        <taxon>Eukaryota</taxon>
        <taxon>Fungi</taxon>
        <taxon>Dikarya</taxon>
        <taxon>Ascomycota</taxon>
        <taxon>Pezizomycotina</taxon>
        <taxon>Dothideomycetes</taxon>
        <taxon>Pleosporomycetidae</taxon>
        <taxon>Pleosporales</taxon>
        <taxon>Pleosporineae</taxon>
        <taxon>Cucurbitariaceae</taxon>
        <taxon>Neocucurbitaria</taxon>
    </lineage>
</organism>
<feature type="compositionally biased region" description="Polar residues" evidence="2">
    <location>
        <begin position="170"/>
        <end position="183"/>
    </location>
</feature>
<evidence type="ECO:0000256" key="3">
    <source>
        <dbReference type="SAM" id="Phobius"/>
    </source>
</evidence>
<feature type="transmembrane region" description="Helical" evidence="3">
    <location>
        <begin position="76"/>
        <end position="95"/>
    </location>
</feature>
<evidence type="ECO:0000256" key="1">
    <source>
        <dbReference type="SAM" id="Coils"/>
    </source>
</evidence>
<evidence type="ECO:0000313" key="5">
    <source>
        <dbReference type="Proteomes" id="UP001140560"/>
    </source>
</evidence>
<dbReference type="EMBL" id="JAPEUY010000009">
    <property type="protein sequence ID" value="KAJ4370035.1"/>
    <property type="molecule type" value="Genomic_DNA"/>
</dbReference>
<keyword evidence="5" id="KW-1185">Reference proteome</keyword>
<proteinExistence type="predicted"/>
<feature type="region of interest" description="Disordered" evidence="2">
    <location>
        <begin position="689"/>
        <end position="809"/>
    </location>
</feature>
<feature type="coiled-coil region" evidence="1">
    <location>
        <begin position="190"/>
        <end position="238"/>
    </location>
</feature>
<dbReference type="Proteomes" id="UP001140560">
    <property type="component" value="Unassembled WGS sequence"/>
</dbReference>
<feature type="transmembrane region" description="Helical" evidence="3">
    <location>
        <begin position="44"/>
        <end position="64"/>
    </location>
</feature>
<feature type="region of interest" description="Disordered" evidence="2">
    <location>
        <begin position="416"/>
        <end position="435"/>
    </location>
</feature>
<feature type="compositionally biased region" description="Polar residues" evidence="2">
    <location>
        <begin position="752"/>
        <end position="762"/>
    </location>
</feature>
<reference evidence="4" key="1">
    <citation type="submission" date="2022-10" db="EMBL/GenBank/DDBJ databases">
        <title>Tapping the CABI collections for fungal endophytes: first genome assemblies for Collariella, Neodidymelliopsis, Ascochyta clinopodiicola, Didymella pomorum, Didymosphaeria variabile, Neocosmospora piperis and Neocucurbitaria cava.</title>
        <authorList>
            <person name="Hill R."/>
        </authorList>
    </citation>
    <scope>NUCLEOTIDE SEQUENCE</scope>
    <source>
        <strain evidence="4">IMI 356814</strain>
    </source>
</reference>
<evidence type="ECO:0000313" key="4">
    <source>
        <dbReference type="EMBL" id="KAJ4370035.1"/>
    </source>
</evidence>
<dbReference type="AlphaFoldDB" id="A0A9W8Y7T8"/>
<feature type="region of interest" description="Disordered" evidence="2">
    <location>
        <begin position="168"/>
        <end position="188"/>
    </location>
</feature>
<sequence length="809" mass="90796">MLHSPAATFAHQVVDSARDRIDFVAEKFEESVGNSCSWILEYSFYRVISVAITVALPALFVLGVRQFPNTWASRHQIAVANVLHSIALANFLNYRFEDPDLLVAAIVMVAFDVFQRALGREATDAISGGESEPRPQAPSAVETLVAQTHSVLAKSDFAHDPKKGLGATLASRSGVSDTEPTPTDSKDADIVRLQRNIAELKTASQAKEVQLHSAKAELHNTRETLNATFEEYSSLREELRTVKHTLGSDHQAIIYRKDIELFALRKGNDQKETYIKERDAKLHEMRRQQKATIEIKDAQLKLLSDRLTSMDRQVHPKLKRDTKPGEGADKALEVRLLRVKKAKDSHGTGEEDKDVVIAKLREDLAVVTKAAEAVVNQQAELQRAWDIAKKVQGALKEEKEGHAQTREQLQEATVKLSEKESQSYNTPNFPSRLPTIDEDEHDTKELEAMFDTAQEDNLRLYAEVEALEKRLREANARMFTAEQSVETLKEQVRLEKAINDDLESARPSVVHHVHFQRMEGQLKENQDAIVAKDEEIKVLKNTIAEQDHHIKDLQGEARAALSSHIQNQNEIERLKHTVSELQATKEQLMLDHERLASQRTRQRVATVDRTSARSSGATLIQDLSPQLTRRSDEPAPIDALPPIPSLMESNSNDSIQLTPKRHLRSISTPNRWSLMSNDVPPPELRELKTARRKSIGLKDLMKRMIGKDERSSGDKNSVDPKERSHTSKGISAILRPKTAASTAVAVQYDEVQPQTPTNTSDPQGDELSKQKRDTPRYYATHDAKVDERPKTAAADEASRPVSRRSWAAT</sequence>
<gene>
    <name evidence="4" type="ORF">N0V83_005799</name>
</gene>
<keyword evidence="3" id="KW-0472">Membrane</keyword>
<evidence type="ECO:0000256" key="2">
    <source>
        <dbReference type="SAM" id="MobiDB-lite"/>
    </source>
</evidence>